<dbReference type="EMBL" id="AP022605">
    <property type="protein sequence ID" value="BBZ06098.1"/>
    <property type="molecule type" value="Genomic_DNA"/>
</dbReference>
<protein>
    <submittedName>
        <fullName evidence="2">Uncharacterized protein</fullName>
    </submittedName>
</protein>
<evidence type="ECO:0000313" key="2">
    <source>
        <dbReference type="EMBL" id="BBZ06098.1"/>
    </source>
</evidence>
<reference evidence="2 3" key="1">
    <citation type="journal article" date="2019" name="Emerg. Microbes Infect.">
        <title>Comprehensive subspecies identification of 175 nontuberculous mycobacteria species based on 7547 genomic profiles.</title>
        <authorList>
            <person name="Matsumoto Y."/>
            <person name="Kinjo T."/>
            <person name="Motooka D."/>
            <person name="Nabeya D."/>
            <person name="Jung N."/>
            <person name="Uechi K."/>
            <person name="Horii T."/>
            <person name="Iida T."/>
            <person name="Fujita J."/>
            <person name="Nakamura S."/>
        </authorList>
    </citation>
    <scope>NUCLEOTIDE SEQUENCE [LARGE SCALE GENOMIC DNA]</scope>
    <source>
        <strain evidence="2 3">JCM 12405</strain>
    </source>
</reference>
<proteinExistence type="predicted"/>
<dbReference type="KEGG" id="mdr:MDOR_02670"/>
<gene>
    <name evidence="2" type="ORF">MDOR_02670</name>
</gene>
<dbReference type="Proteomes" id="UP000467201">
    <property type="component" value="Chromosome"/>
</dbReference>
<evidence type="ECO:0000313" key="3">
    <source>
        <dbReference type="Proteomes" id="UP000467201"/>
    </source>
</evidence>
<sequence>MSLPVMGKLQGEWPLPRGQNVPLRTLALLPGGKATPHHLKGWASATMEKRLAPRRSGDQDFGHSDGMVAGSSVGSDAVAQREAGAGVDGVGVVEGLAEFVDRGGVAGRG</sequence>
<organism evidence="2 3">
    <name type="scientific">Mycolicibacterium doricum</name>
    <dbReference type="NCBI Taxonomy" id="126673"/>
    <lineage>
        <taxon>Bacteria</taxon>
        <taxon>Bacillati</taxon>
        <taxon>Actinomycetota</taxon>
        <taxon>Actinomycetes</taxon>
        <taxon>Mycobacteriales</taxon>
        <taxon>Mycobacteriaceae</taxon>
        <taxon>Mycolicibacterium</taxon>
    </lineage>
</organism>
<evidence type="ECO:0000256" key="1">
    <source>
        <dbReference type="SAM" id="MobiDB-lite"/>
    </source>
</evidence>
<feature type="compositionally biased region" description="Basic and acidic residues" evidence="1">
    <location>
        <begin position="51"/>
        <end position="63"/>
    </location>
</feature>
<dbReference type="AlphaFoldDB" id="A0A7I7VRF8"/>
<name>A0A7I7VRF8_9MYCO</name>
<feature type="region of interest" description="Disordered" evidence="1">
    <location>
        <begin position="51"/>
        <end position="75"/>
    </location>
</feature>
<accession>A0A7I7VRF8</accession>